<dbReference type="GO" id="GO:0005524">
    <property type="term" value="F:ATP binding"/>
    <property type="evidence" value="ECO:0007669"/>
    <property type="project" value="UniProtKB-KW"/>
</dbReference>
<dbReference type="WBParaSite" id="jg9950">
    <property type="protein sequence ID" value="jg9950"/>
    <property type="gene ID" value="jg9950"/>
</dbReference>
<comment type="catalytic activity">
    <reaction evidence="7">
        <text>L-threonyl-[protein] + ATP = O-phospho-L-threonyl-[protein] + ADP + H(+)</text>
        <dbReference type="Rhea" id="RHEA:46608"/>
        <dbReference type="Rhea" id="RHEA-COMP:11060"/>
        <dbReference type="Rhea" id="RHEA-COMP:11605"/>
        <dbReference type="ChEBI" id="CHEBI:15378"/>
        <dbReference type="ChEBI" id="CHEBI:30013"/>
        <dbReference type="ChEBI" id="CHEBI:30616"/>
        <dbReference type="ChEBI" id="CHEBI:61977"/>
        <dbReference type="ChEBI" id="CHEBI:456216"/>
        <dbReference type="EC" id="2.7.11.1"/>
    </reaction>
</comment>
<reference evidence="11" key="1">
    <citation type="submission" date="2022-11" db="UniProtKB">
        <authorList>
            <consortium name="WormBaseParasite"/>
        </authorList>
    </citation>
    <scope>IDENTIFICATION</scope>
</reference>
<evidence type="ECO:0000256" key="2">
    <source>
        <dbReference type="ARBA" id="ARBA00022527"/>
    </source>
</evidence>
<sequence>MDDDIIDEQIMNSVINEVRALIKTHKLPNVVQMVGFEYNDESVFIMMDMIKGGSLDQLLESYRSWKKIKTCSAALETEENQPNFKILIAELVLAVFNLHKIGIAHGDISEVNIMLDESGHLQLIDFGESSFNITPSPKISQ</sequence>
<dbReference type="Gene3D" id="1.10.510.10">
    <property type="entry name" value="Transferase(Phosphotransferase) domain 1"/>
    <property type="match status" value="1"/>
</dbReference>
<evidence type="ECO:0000256" key="3">
    <source>
        <dbReference type="ARBA" id="ARBA00022679"/>
    </source>
</evidence>
<dbReference type="SUPFAM" id="SSF56112">
    <property type="entry name" value="Protein kinase-like (PK-like)"/>
    <property type="match status" value="1"/>
</dbReference>
<dbReference type="PANTHER" id="PTHR24356">
    <property type="entry name" value="SERINE/THREONINE-PROTEIN KINASE"/>
    <property type="match status" value="1"/>
</dbReference>
<dbReference type="EC" id="2.7.11.1" evidence="1"/>
<evidence type="ECO:0000256" key="6">
    <source>
        <dbReference type="ARBA" id="ARBA00022840"/>
    </source>
</evidence>
<evidence type="ECO:0000256" key="7">
    <source>
        <dbReference type="ARBA" id="ARBA00047899"/>
    </source>
</evidence>
<evidence type="ECO:0000256" key="1">
    <source>
        <dbReference type="ARBA" id="ARBA00012513"/>
    </source>
</evidence>
<protein>
    <recommendedName>
        <fullName evidence="1">non-specific serine/threonine protein kinase</fullName>
        <ecNumber evidence="1">2.7.11.1</ecNumber>
    </recommendedName>
</protein>
<feature type="domain" description="Protein kinase" evidence="9">
    <location>
        <begin position="1"/>
        <end position="141"/>
    </location>
</feature>
<dbReference type="AlphaFoldDB" id="A0A915ESF2"/>
<dbReference type="Proteomes" id="UP000887574">
    <property type="component" value="Unplaced"/>
</dbReference>
<comment type="catalytic activity">
    <reaction evidence="8">
        <text>L-seryl-[protein] + ATP = O-phospho-L-seryl-[protein] + ADP + H(+)</text>
        <dbReference type="Rhea" id="RHEA:17989"/>
        <dbReference type="Rhea" id="RHEA-COMP:9863"/>
        <dbReference type="Rhea" id="RHEA-COMP:11604"/>
        <dbReference type="ChEBI" id="CHEBI:15378"/>
        <dbReference type="ChEBI" id="CHEBI:29999"/>
        <dbReference type="ChEBI" id="CHEBI:30616"/>
        <dbReference type="ChEBI" id="CHEBI:83421"/>
        <dbReference type="ChEBI" id="CHEBI:456216"/>
        <dbReference type="EC" id="2.7.11.1"/>
    </reaction>
</comment>
<dbReference type="Pfam" id="PF00069">
    <property type="entry name" value="Pkinase"/>
    <property type="match status" value="1"/>
</dbReference>
<keyword evidence="4" id="KW-0547">Nucleotide-binding</keyword>
<accession>A0A915ESF2</accession>
<evidence type="ECO:0000256" key="4">
    <source>
        <dbReference type="ARBA" id="ARBA00022741"/>
    </source>
</evidence>
<keyword evidence="6" id="KW-0067">ATP-binding</keyword>
<keyword evidence="5" id="KW-0418">Kinase</keyword>
<organism evidence="10 11">
    <name type="scientific">Ditylenchus dipsaci</name>
    <dbReference type="NCBI Taxonomy" id="166011"/>
    <lineage>
        <taxon>Eukaryota</taxon>
        <taxon>Metazoa</taxon>
        <taxon>Ecdysozoa</taxon>
        <taxon>Nematoda</taxon>
        <taxon>Chromadorea</taxon>
        <taxon>Rhabditida</taxon>
        <taxon>Tylenchina</taxon>
        <taxon>Tylenchomorpha</taxon>
        <taxon>Sphaerularioidea</taxon>
        <taxon>Anguinidae</taxon>
        <taxon>Anguininae</taxon>
        <taxon>Ditylenchus</taxon>
    </lineage>
</organism>
<evidence type="ECO:0000256" key="8">
    <source>
        <dbReference type="ARBA" id="ARBA00048679"/>
    </source>
</evidence>
<evidence type="ECO:0000259" key="9">
    <source>
        <dbReference type="PROSITE" id="PS50011"/>
    </source>
</evidence>
<evidence type="ECO:0000313" key="10">
    <source>
        <dbReference type="Proteomes" id="UP000887574"/>
    </source>
</evidence>
<dbReference type="InterPro" id="IPR050236">
    <property type="entry name" value="Ser_Thr_kinase_AGC"/>
</dbReference>
<dbReference type="InterPro" id="IPR000719">
    <property type="entry name" value="Prot_kinase_dom"/>
</dbReference>
<keyword evidence="10" id="KW-1185">Reference proteome</keyword>
<keyword evidence="3" id="KW-0808">Transferase</keyword>
<name>A0A915ESF2_9BILA</name>
<proteinExistence type="predicted"/>
<keyword evidence="2" id="KW-0723">Serine/threonine-protein kinase</keyword>
<evidence type="ECO:0000313" key="11">
    <source>
        <dbReference type="WBParaSite" id="jg9950"/>
    </source>
</evidence>
<dbReference type="InterPro" id="IPR011009">
    <property type="entry name" value="Kinase-like_dom_sf"/>
</dbReference>
<evidence type="ECO:0000256" key="5">
    <source>
        <dbReference type="ARBA" id="ARBA00022777"/>
    </source>
</evidence>
<dbReference type="GO" id="GO:0004674">
    <property type="term" value="F:protein serine/threonine kinase activity"/>
    <property type="evidence" value="ECO:0007669"/>
    <property type="project" value="UniProtKB-KW"/>
</dbReference>
<dbReference type="PROSITE" id="PS50011">
    <property type="entry name" value="PROTEIN_KINASE_DOM"/>
    <property type="match status" value="1"/>
</dbReference>